<comment type="caution">
    <text evidence="1">The sequence shown here is derived from an EMBL/GenBank/DDBJ whole genome shotgun (WGS) entry which is preliminary data.</text>
</comment>
<dbReference type="Proteomes" id="UP000766570">
    <property type="component" value="Unassembled WGS sequence"/>
</dbReference>
<evidence type="ECO:0000313" key="2">
    <source>
        <dbReference type="Proteomes" id="UP000766570"/>
    </source>
</evidence>
<proteinExistence type="predicted"/>
<name>A0ABS4WIU8_9MICC</name>
<dbReference type="EMBL" id="JAGIOE010000001">
    <property type="protein sequence ID" value="MBP2376108.1"/>
    <property type="molecule type" value="Genomic_DNA"/>
</dbReference>
<keyword evidence="2" id="KW-1185">Reference proteome</keyword>
<protein>
    <recommendedName>
        <fullName evidence="3">Helix-turn-helix domain-containing protein</fullName>
    </recommendedName>
</protein>
<reference evidence="1 2" key="1">
    <citation type="submission" date="2021-03" db="EMBL/GenBank/DDBJ databases">
        <title>Sequencing the genomes of 1000 actinobacteria strains.</title>
        <authorList>
            <person name="Klenk H.-P."/>
        </authorList>
    </citation>
    <scope>NUCLEOTIDE SEQUENCE [LARGE SCALE GENOMIC DNA]</scope>
    <source>
        <strain evidence="1 2">DSM 15454</strain>
    </source>
</reference>
<accession>A0ABS4WIU8</accession>
<sequence length="227" mass="24917">MDLYTTAMASEELGITPAAVRRLVDSGRLQATKLAGTLLFEPASIRRLQRCSRAPGRIWSPRTAWAALEILHNRQTELIDQPRRSRLTRQLRSLEAAELHRLARNHSQLRRFSAGPRVRSGLAGNLVPTGISSIAEDTVADRFGLAGVLEEDRLEGYWVGSIESLLDRVPMALDEVGGVLVRFVDSPDLISGAVGSDAVIALDLMDSDDIRERGAGRDTLQRIIDNA</sequence>
<dbReference type="RefSeq" id="WP_209910638.1">
    <property type="nucleotide sequence ID" value="NZ_BAAAMI010000003.1"/>
</dbReference>
<evidence type="ECO:0000313" key="1">
    <source>
        <dbReference type="EMBL" id="MBP2376108.1"/>
    </source>
</evidence>
<gene>
    <name evidence="1" type="ORF">JOF46_004020</name>
</gene>
<evidence type="ECO:0008006" key="3">
    <source>
        <dbReference type="Google" id="ProtNLM"/>
    </source>
</evidence>
<organism evidence="1 2">
    <name type="scientific">Paeniglutamicibacter psychrophenolicus</name>
    <dbReference type="NCBI Taxonomy" id="257454"/>
    <lineage>
        <taxon>Bacteria</taxon>
        <taxon>Bacillati</taxon>
        <taxon>Actinomycetota</taxon>
        <taxon>Actinomycetes</taxon>
        <taxon>Micrococcales</taxon>
        <taxon>Micrococcaceae</taxon>
        <taxon>Paeniglutamicibacter</taxon>
    </lineage>
</organism>